<accession>A0A8J9VMS0</accession>
<evidence type="ECO:0000313" key="3">
    <source>
        <dbReference type="Proteomes" id="UP000838878"/>
    </source>
</evidence>
<sequence length="247" mass="28651">MDFILILWFILFNNIVPSPARNKFAKDIETLLHLLKRRSVMSSEEDILDVPKSLEDLPAAEPIHPGHTLLQPSFKMLKSQIKYPQKRVSALVYGNLDNLGITYGNTNQRILYTDFRKSNDLVAEIENNANEILDDPKDIVRDDSIETRRKSKKVKSSFRHRDLSFERANSESFSASSSDYEKNPGNPYTVENDKYKQNWLWNHFMDGDHMNVNPYAPPFVSVGPSGASLFFGRKWWYFNQDDFKPLN</sequence>
<organism evidence="2 3">
    <name type="scientific">Brenthis ino</name>
    <name type="common">lesser marbled fritillary</name>
    <dbReference type="NCBI Taxonomy" id="405034"/>
    <lineage>
        <taxon>Eukaryota</taxon>
        <taxon>Metazoa</taxon>
        <taxon>Ecdysozoa</taxon>
        <taxon>Arthropoda</taxon>
        <taxon>Hexapoda</taxon>
        <taxon>Insecta</taxon>
        <taxon>Pterygota</taxon>
        <taxon>Neoptera</taxon>
        <taxon>Endopterygota</taxon>
        <taxon>Lepidoptera</taxon>
        <taxon>Glossata</taxon>
        <taxon>Ditrysia</taxon>
        <taxon>Papilionoidea</taxon>
        <taxon>Nymphalidae</taxon>
        <taxon>Heliconiinae</taxon>
        <taxon>Argynnini</taxon>
        <taxon>Brenthis</taxon>
    </lineage>
</organism>
<evidence type="ECO:0000256" key="1">
    <source>
        <dbReference type="SAM" id="SignalP"/>
    </source>
</evidence>
<gene>
    <name evidence="2" type="ORF">BINO364_LOCUS8806</name>
</gene>
<feature type="non-terminal residue" evidence="2">
    <location>
        <position position="247"/>
    </location>
</feature>
<keyword evidence="3" id="KW-1185">Reference proteome</keyword>
<dbReference type="AlphaFoldDB" id="A0A8J9VMS0"/>
<proteinExistence type="predicted"/>
<feature type="chain" id="PRO_5035444534" evidence="1">
    <location>
        <begin position="21"/>
        <end position="247"/>
    </location>
</feature>
<feature type="signal peptide" evidence="1">
    <location>
        <begin position="1"/>
        <end position="20"/>
    </location>
</feature>
<evidence type="ECO:0000313" key="2">
    <source>
        <dbReference type="EMBL" id="CAH0722920.1"/>
    </source>
</evidence>
<keyword evidence="1" id="KW-0732">Signal</keyword>
<dbReference type="OrthoDB" id="7484933at2759"/>
<dbReference type="Proteomes" id="UP000838878">
    <property type="component" value="Chromosome 3"/>
</dbReference>
<dbReference type="EMBL" id="OV170223">
    <property type="protein sequence ID" value="CAH0722920.1"/>
    <property type="molecule type" value="Genomic_DNA"/>
</dbReference>
<protein>
    <submittedName>
        <fullName evidence="2">Uncharacterized protein</fullName>
    </submittedName>
</protein>
<reference evidence="2" key="1">
    <citation type="submission" date="2021-12" db="EMBL/GenBank/DDBJ databases">
        <authorList>
            <person name="Martin H S."/>
        </authorList>
    </citation>
    <scope>NUCLEOTIDE SEQUENCE</scope>
</reference>
<name>A0A8J9VMS0_9NEOP</name>